<dbReference type="EMBL" id="QRAO01000004">
    <property type="protein sequence ID" value="RDK84726.1"/>
    <property type="molecule type" value="Genomic_DNA"/>
</dbReference>
<keyword evidence="2" id="KW-0732">Signal</keyword>
<dbReference type="OrthoDB" id="1110708at2"/>
<dbReference type="SUPFAM" id="SSF56925">
    <property type="entry name" value="OMPA-like"/>
    <property type="match status" value="1"/>
</dbReference>
<keyword evidence="1" id="KW-1003">Cell membrane</keyword>
<dbReference type="Gene3D" id="2.40.160.20">
    <property type="match status" value="1"/>
</dbReference>
<evidence type="ECO:0000256" key="3">
    <source>
        <dbReference type="ARBA" id="ARBA00023136"/>
    </source>
</evidence>
<proteinExistence type="predicted"/>
<keyword evidence="4" id="KW-0564">Palmitate</keyword>
<feature type="compositionally biased region" description="Acidic residues" evidence="6">
    <location>
        <begin position="464"/>
        <end position="479"/>
    </location>
</feature>
<dbReference type="InterPro" id="IPR005534">
    <property type="entry name" value="Curli_assmbl/transp-comp_CsgG"/>
</dbReference>
<gene>
    <name evidence="7" type="ORF">C8D94_10499</name>
</gene>
<evidence type="ECO:0000313" key="8">
    <source>
        <dbReference type="Proteomes" id="UP000255317"/>
    </source>
</evidence>
<name>A0A370Q8N7_9FLAO</name>
<sequence length="479" mass="53847">MHKYVYLFLFSILLSGCGTYFNQPIRQQPARIGELTTKTNTLKEFPLPQTPVVVGVYNFKDQTGQYKSVENGSTFSTAVSQGATTMLIKALEDSKWFTPIERENISHLLNERGIIRSTREEFERLEKKRQPQLPPLLFAGILLEGGIVSYDSNIVTGGLGARYFGVGGSTQYRQDRLTIYLRAVSTSNGKVLKTVYVSKTILSQAIDASLFKFVNFQRLLEVETGITKNEPVQLAMKDAIERAVEALIIEGIQDNLWKTAEGKEKDNQLVEAYLKEKELEESTLLYNRKQSPVTKKNAIHFSAFTNRFNSDFARKPLGYGGSLGYSRQLTDRFGVTLRGSFFQLETGNNFKEYFVSGEALAELSILPYDNLNPYLYGGASFIRHADEENNMVPLIENQIAVIGGVGLKVTISPPIDLLLFAESNYTFNDNMDRVEVGTVNDYFYNFGAGIRYKFGKKKSKTTEGDPENVDDVEPVNEKP</sequence>
<dbReference type="PROSITE" id="PS51257">
    <property type="entry name" value="PROKAR_LIPOPROTEIN"/>
    <property type="match status" value="1"/>
</dbReference>
<dbReference type="PANTHER" id="PTHR41164">
    <property type="entry name" value="CURLI PRODUCTION ASSEMBLY/TRANSPORT COMPONENT CSGG"/>
    <property type="match status" value="1"/>
</dbReference>
<dbReference type="Proteomes" id="UP000255317">
    <property type="component" value="Unassembled WGS sequence"/>
</dbReference>
<feature type="region of interest" description="Disordered" evidence="6">
    <location>
        <begin position="457"/>
        <end position="479"/>
    </location>
</feature>
<protein>
    <submittedName>
        <fullName evidence="7">Curli biogenesis system outer membrane secretion channel CsgG</fullName>
    </submittedName>
</protein>
<dbReference type="Gene3D" id="3.40.50.10610">
    <property type="entry name" value="ABC-type transport auxiliary lipoprotein component"/>
    <property type="match status" value="2"/>
</dbReference>
<evidence type="ECO:0000256" key="1">
    <source>
        <dbReference type="ARBA" id="ARBA00022475"/>
    </source>
</evidence>
<accession>A0A370Q8N7</accession>
<dbReference type="GO" id="GO:0030288">
    <property type="term" value="C:outer membrane-bounded periplasmic space"/>
    <property type="evidence" value="ECO:0007669"/>
    <property type="project" value="InterPro"/>
</dbReference>
<dbReference type="Pfam" id="PF03783">
    <property type="entry name" value="CsgG"/>
    <property type="match status" value="1"/>
</dbReference>
<keyword evidence="8" id="KW-1185">Reference proteome</keyword>
<dbReference type="RefSeq" id="WP_115124147.1">
    <property type="nucleotide sequence ID" value="NZ_QRAO01000004.1"/>
</dbReference>
<comment type="caution">
    <text evidence="7">The sequence shown here is derived from an EMBL/GenBank/DDBJ whole genome shotgun (WGS) entry which is preliminary data.</text>
</comment>
<dbReference type="PANTHER" id="PTHR41164:SF1">
    <property type="entry name" value="CURLI PRODUCTION ASSEMBLY_TRANSPORT COMPONENT CSGG"/>
    <property type="match status" value="1"/>
</dbReference>
<dbReference type="InterPro" id="IPR011250">
    <property type="entry name" value="OMP/PagP_B-barrel"/>
</dbReference>
<reference evidence="7 8" key="1">
    <citation type="submission" date="2018-07" db="EMBL/GenBank/DDBJ databases">
        <title>Genomic Encyclopedia of Type Strains, Phase IV (KMG-IV): sequencing the most valuable type-strain genomes for metagenomic binning, comparative biology and taxonomic classification.</title>
        <authorList>
            <person name="Goeker M."/>
        </authorList>
    </citation>
    <scope>NUCLEOTIDE SEQUENCE [LARGE SCALE GENOMIC DNA]</scope>
    <source>
        <strain evidence="7 8">DSM 101478</strain>
    </source>
</reference>
<evidence type="ECO:0000256" key="4">
    <source>
        <dbReference type="ARBA" id="ARBA00023139"/>
    </source>
</evidence>
<keyword evidence="3" id="KW-0472">Membrane</keyword>
<dbReference type="AlphaFoldDB" id="A0A370Q8N7"/>
<organism evidence="7 8">
    <name type="scientific">Marinirhabdus gelatinilytica</name>
    <dbReference type="NCBI Taxonomy" id="1703343"/>
    <lineage>
        <taxon>Bacteria</taxon>
        <taxon>Pseudomonadati</taxon>
        <taxon>Bacteroidota</taxon>
        <taxon>Flavobacteriia</taxon>
        <taxon>Flavobacteriales</taxon>
        <taxon>Flavobacteriaceae</taxon>
    </lineage>
</organism>
<evidence type="ECO:0000256" key="2">
    <source>
        <dbReference type="ARBA" id="ARBA00022729"/>
    </source>
</evidence>
<keyword evidence="5" id="KW-0449">Lipoprotein</keyword>
<evidence type="ECO:0000313" key="7">
    <source>
        <dbReference type="EMBL" id="RDK84726.1"/>
    </source>
</evidence>
<evidence type="ECO:0000256" key="6">
    <source>
        <dbReference type="SAM" id="MobiDB-lite"/>
    </source>
</evidence>
<evidence type="ECO:0000256" key="5">
    <source>
        <dbReference type="ARBA" id="ARBA00023288"/>
    </source>
</evidence>